<organism evidence="1 2">
    <name type="scientific">Xenorhabdus griffiniae</name>
    <dbReference type="NCBI Taxonomy" id="351672"/>
    <lineage>
        <taxon>Bacteria</taxon>
        <taxon>Pseudomonadati</taxon>
        <taxon>Pseudomonadota</taxon>
        <taxon>Gammaproteobacteria</taxon>
        <taxon>Enterobacterales</taxon>
        <taxon>Morganellaceae</taxon>
        <taxon>Xenorhabdus</taxon>
    </lineage>
</organism>
<dbReference type="GeneID" id="88856231"/>
<proteinExistence type="predicted"/>
<protein>
    <submittedName>
        <fullName evidence="1">Uncharacterized protein</fullName>
    </submittedName>
</protein>
<dbReference type="RefSeq" id="WP_189759956.1">
    <property type="nucleotide sequence ID" value="NZ_CAWPOC010000213.1"/>
</dbReference>
<sequence>MPINPRDPFKTSFPLVRRRPVLRIQATIEHSASHSLGADILNVYLEYLIQCRFLSVDGFGRLTIRAAFADLAYGPINLSNIERYLNLLGFTPTIALNGVKYVQTRYPNVRNLADYEEKVLPAIKMAWAAHPPY</sequence>
<evidence type="ECO:0000313" key="2">
    <source>
        <dbReference type="Proteomes" id="UP001300348"/>
    </source>
</evidence>
<gene>
    <name evidence="1" type="ORF">QL112_011700</name>
</gene>
<accession>A0ABY9XD87</accession>
<reference evidence="1 2" key="1">
    <citation type="journal article" date="2023" name="Access Microbiol">
        <title>The genome of a steinernematid-associated Pseudomonas piscis bacterium encodes the biosynthesis of insect toxins.</title>
        <authorList>
            <person name="Awori R.M."/>
            <person name="Hendre P."/>
            <person name="Amugune N.O."/>
        </authorList>
    </citation>
    <scope>NUCLEOTIDE SEQUENCE [LARGE SCALE GENOMIC DNA]</scope>
    <source>
        <strain evidence="1 2">97</strain>
    </source>
</reference>
<keyword evidence="2" id="KW-1185">Reference proteome</keyword>
<dbReference type="EMBL" id="CP133647">
    <property type="protein sequence ID" value="WNH00557.1"/>
    <property type="molecule type" value="Genomic_DNA"/>
</dbReference>
<dbReference type="Proteomes" id="UP001300348">
    <property type="component" value="Chromosome"/>
</dbReference>
<evidence type="ECO:0000313" key="1">
    <source>
        <dbReference type="EMBL" id="WNH00557.1"/>
    </source>
</evidence>
<name>A0ABY9XD87_9GAMM</name>